<feature type="transmembrane region" description="Helical" evidence="10">
    <location>
        <begin position="295"/>
        <end position="318"/>
    </location>
</feature>
<protein>
    <submittedName>
        <fullName evidence="12">ABC transporter family protein</fullName>
    </submittedName>
</protein>
<comment type="caution">
    <text evidence="12">The sequence shown here is derived from an EMBL/GenBank/DDBJ whole genome shotgun (WGS) entry which is preliminary data.</text>
</comment>
<keyword evidence="7" id="KW-0067">ATP-binding</keyword>
<organism evidence="12 13">
    <name type="scientific">Tritrichomonas foetus</name>
    <dbReference type="NCBI Taxonomy" id="1144522"/>
    <lineage>
        <taxon>Eukaryota</taxon>
        <taxon>Metamonada</taxon>
        <taxon>Parabasalia</taxon>
        <taxon>Tritrichomonadida</taxon>
        <taxon>Tritrichomonadidae</taxon>
        <taxon>Tritrichomonas</taxon>
    </lineage>
</organism>
<evidence type="ECO:0000256" key="1">
    <source>
        <dbReference type="ARBA" id="ARBA00004141"/>
    </source>
</evidence>
<evidence type="ECO:0000256" key="5">
    <source>
        <dbReference type="ARBA" id="ARBA00022737"/>
    </source>
</evidence>
<feature type="transmembrane region" description="Helical" evidence="10">
    <location>
        <begin position="217"/>
        <end position="238"/>
    </location>
</feature>
<dbReference type="Gene3D" id="3.40.50.300">
    <property type="entry name" value="P-loop containing nucleotide triphosphate hydrolases"/>
    <property type="match status" value="1"/>
</dbReference>
<dbReference type="EMBL" id="MLAK01000559">
    <property type="protein sequence ID" value="OHT12664.1"/>
    <property type="molecule type" value="Genomic_DNA"/>
</dbReference>
<dbReference type="GO" id="GO:0016887">
    <property type="term" value="F:ATP hydrolysis activity"/>
    <property type="evidence" value="ECO:0007669"/>
    <property type="project" value="InterPro"/>
</dbReference>
<keyword evidence="3" id="KW-0813">Transport</keyword>
<dbReference type="InterPro" id="IPR027417">
    <property type="entry name" value="P-loop_NTPase"/>
</dbReference>
<reference evidence="12" key="1">
    <citation type="submission" date="2016-10" db="EMBL/GenBank/DDBJ databases">
        <authorList>
            <person name="Benchimol M."/>
            <person name="Almeida L.G."/>
            <person name="Vasconcelos A.T."/>
            <person name="Perreira-Neves A."/>
            <person name="Rosa I.A."/>
            <person name="Tasca T."/>
            <person name="Bogo M.R."/>
            <person name="de Souza W."/>
        </authorList>
    </citation>
    <scope>NUCLEOTIDE SEQUENCE [LARGE SCALE GENOMIC DNA]</scope>
    <source>
        <strain evidence="12">K</strain>
    </source>
</reference>
<evidence type="ECO:0000256" key="6">
    <source>
        <dbReference type="ARBA" id="ARBA00022741"/>
    </source>
</evidence>
<dbReference type="RefSeq" id="XP_068365800.1">
    <property type="nucleotide sequence ID" value="XM_068499623.1"/>
</dbReference>
<dbReference type="PROSITE" id="PS50893">
    <property type="entry name" value="ABC_TRANSPORTER_2"/>
    <property type="match status" value="1"/>
</dbReference>
<name>A0A1J4KP14_9EUKA</name>
<evidence type="ECO:0000313" key="13">
    <source>
        <dbReference type="Proteomes" id="UP000179807"/>
    </source>
</evidence>
<sequence length="785" mass="89698">MGKKGKKSKNYEPLPNENNDFSFYDIPPPSFVRSFLALLKRSLIIRQNTSSALIIMILMPLYVISFSELDIGEKIYMNNINTPVEIPIKNNFLEETTRIEKRNNKYSFFIYPDLPRVRDIFQNFNLNMTFINNSKSIIPNLYGSTIGIGLVTNGFDKDFEENPKISFVTKDFQDDDEQSLILSILQSFSKGNISINISKSEFAGKSITKSQFSSDSILSMLIVINIISVVLSELRLYLNEKESKIIKLFYINRCSHLCFWTSTIFVSVLSCTPSCVILAYYFTAQQPLNESDFSLIFLFLLSFSLSVTLMIFAFSQFISTSKSSRSFKTLFTVFSAAFSFMNTLDSKSNHIFINLIRKLLLIAIPQSIFSQGITSLFIYSRSVGPILWKDVSRRSLSFISYYFSMFLSCSLFYLTILFISEIYNMSKFHWKRLIRIVQPVKRFYQNLKEKESIEKDDFVIKVHSLTKNYGDTKALDNISYTLQRGDFVALIGPNGSGKSTMINIITSIIEADNGGITVFDNNYDINDSYYGFDTLLKYCGICFQENILIPQLTILQHLYLFGTLYGIPYLLLNERINKITEDLDLISFLHRKASDLSGGVKRKLCIAISILAKPPILILDEPTAGVDINSRQKIWNLLKKAKTSICLITSHSLEEAEQVWNKLFVMKEGKLAFMGSEGEARSKFKCGYLLKIVDDVADDTFLLDELKNKIGFDVMKGDSFQSYILPDNENMIYLFDILEKCGIAQYTLSLQALEEMILKYYETSSHAILGLDQDMGINDEIPDLI</sequence>
<dbReference type="Pfam" id="PF00005">
    <property type="entry name" value="ABC_tran"/>
    <property type="match status" value="1"/>
</dbReference>
<feature type="transmembrane region" description="Helical" evidence="10">
    <location>
        <begin position="399"/>
        <end position="423"/>
    </location>
</feature>
<keyword evidence="9 10" id="KW-0472">Membrane</keyword>
<evidence type="ECO:0000256" key="9">
    <source>
        <dbReference type="ARBA" id="ARBA00023136"/>
    </source>
</evidence>
<dbReference type="GO" id="GO:0140359">
    <property type="term" value="F:ABC-type transporter activity"/>
    <property type="evidence" value="ECO:0007669"/>
    <property type="project" value="InterPro"/>
</dbReference>
<dbReference type="InterPro" id="IPR003439">
    <property type="entry name" value="ABC_transporter-like_ATP-bd"/>
</dbReference>
<keyword evidence="6" id="KW-0547">Nucleotide-binding</keyword>
<accession>A0A1J4KP14</accession>
<evidence type="ECO:0000259" key="11">
    <source>
        <dbReference type="PROSITE" id="PS50893"/>
    </source>
</evidence>
<feature type="transmembrane region" description="Helical" evidence="10">
    <location>
        <begin position="259"/>
        <end position="283"/>
    </location>
</feature>
<evidence type="ECO:0000256" key="2">
    <source>
        <dbReference type="ARBA" id="ARBA00008869"/>
    </source>
</evidence>
<dbReference type="GO" id="GO:0016020">
    <property type="term" value="C:membrane"/>
    <property type="evidence" value="ECO:0007669"/>
    <property type="project" value="UniProtKB-SubCell"/>
</dbReference>
<dbReference type="GO" id="GO:0005319">
    <property type="term" value="F:lipid transporter activity"/>
    <property type="evidence" value="ECO:0007669"/>
    <property type="project" value="TreeGrafter"/>
</dbReference>
<dbReference type="PANTHER" id="PTHR19229:SF36">
    <property type="entry name" value="ATP-BINDING CASSETTE SUB-FAMILY A MEMBER 2"/>
    <property type="match status" value="1"/>
</dbReference>
<dbReference type="Pfam" id="PF12698">
    <property type="entry name" value="ABC2_membrane_3"/>
    <property type="match status" value="1"/>
</dbReference>
<dbReference type="Proteomes" id="UP000179807">
    <property type="component" value="Unassembled WGS sequence"/>
</dbReference>
<dbReference type="SMART" id="SM00382">
    <property type="entry name" value="AAA"/>
    <property type="match status" value="1"/>
</dbReference>
<keyword evidence="4 10" id="KW-0812">Transmembrane</keyword>
<feature type="transmembrane region" description="Helical" evidence="10">
    <location>
        <begin position="43"/>
        <end position="64"/>
    </location>
</feature>
<dbReference type="SUPFAM" id="SSF52540">
    <property type="entry name" value="P-loop containing nucleoside triphosphate hydrolases"/>
    <property type="match status" value="1"/>
</dbReference>
<keyword evidence="13" id="KW-1185">Reference proteome</keyword>
<dbReference type="InterPro" id="IPR026082">
    <property type="entry name" value="ABCA"/>
</dbReference>
<dbReference type="VEuPathDB" id="TrichDB:TRFO_17496"/>
<keyword evidence="8 10" id="KW-1133">Transmembrane helix</keyword>
<dbReference type="PANTHER" id="PTHR19229">
    <property type="entry name" value="ATP-BINDING CASSETTE TRANSPORTER SUBFAMILY A ABCA"/>
    <property type="match status" value="1"/>
</dbReference>
<dbReference type="GO" id="GO:0005524">
    <property type="term" value="F:ATP binding"/>
    <property type="evidence" value="ECO:0007669"/>
    <property type="project" value="UniProtKB-KW"/>
</dbReference>
<dbReference type="GeneID" id="94834327"/>
<evidence type="ECO:0000256" key="8">
    <source>
        <dbReference type="ARBA" id="ARBA00022989"/>
    </source>
</evidence>
<evidence type="ECO:0000256" key="4">
    <source>
        <dbReference type="ARBA" id="ARBA00022692"/>
    </source>
</evidence>
<evidence type="ECO:0000256" key="3">
    <source>
        <dbReference type="ARBA" id="ARBA00022448"/>
    </source>
</evidence>
<comment type="similarity">
    <text evidence="2">Belongs to the ABC transporter superfamily. ABCA family.</text>
</comment>
<proteinExistence type="inferred from homology"/>
<evidence type="ECO:0000256" key="10">
    <source>
        <dbReference type="SAM" id="Phobius"/>
    </source>
</evidence>
<evidence type="ECO:0000256" key="7">
    <source>
        <dbReference type="ARBA" id="ARBA00022840"/>
    </source>
</evidence>
<dbReference type="OrthoDB" id="8061355at2759"/>
<keyword evidence="5" id="KW-0677">Repeat</keyword>
<gene>
    <name evidence="12" type="ORF">TRFO_17496</name>
</gene>
<feature type="domain" description="ABC transporter" evidence="11">
    <location>
        <begin position="460"/>
        <end position="693"/>
    </location>
</feature>
<dbReference type="InterPro" id="IPR003593">
    <property type="entry name" value="AAA+_ATPase"/>
</dbReference>
<comment type="subcellular location">
    <subcellularLocation>
        <location evidence="1">Membrane</location>
        <topology evidence="1">Multi-pass membrane protein</topology>
    </subcellularLocation>
</comment>
<dbReference type="InterPro" id="IPR013525">
    <property type="entry name" value="ABC2_TM"/>
</dbReference>
<evidence type="ECO:0000313" key="12">
    <source>
        <dbReference type="EMBL" id="OHT12664.1"/>
    </source>
</evidence>
<dbReference type="AlphaFoldDB" id="A0A1J4KP14"/>